<dbReference type="Proteomes" id="UP000248627">
    <property type="component" value="Unassembled WGS sequence"/>
</dbReference>
<dbReference type="EMBL" id="POTX01000241">
    <property type="protein sequence ID" value="PZF88282.1"/>
    <property type="molecule type" value="Genomic_DNA"/>
</dbReference>
<comment type="caution">
    <text evidence="1">The sequence shown here is derived from an EMBL/GenBank/DDBJ whole genome shotgun (WGS) entry which is preliminary data.</text>
</comment>
<evidence type="ECO:0000313" key="2">
    <source>
        <dbReference type="Proteomes" id="UP000248627"/>
    </source>
</evidence>
<dbReference type="RefSeq" id="WP_111245762.1">
    <property type="nucleotide sequence ID" value="NZ_AP023358.1"/>
</dbReference>
<gene>
    <name evidence="1" type="ORF">C1I93_25135</name>
</gene>
<accession>A0A2W2BQ84</accession>
<name>A0A2W2BQ84_9ACTN</name>
<reference evidence="1 2" key="1">
    <citation type="submission" date="2018-01" db="EMBL/GenBank/DDBJ databases">
        <title>Draft genome sequence of Jishengella endophytica.</title>
        <authorList>
            <person name="Sahin N."/>
            <person name="Ay H."/>
            <person name="Saygin H."/>
        </authorList>
    </citation>
    <scope>NUCLEOTIDE SEQUENCE [LARGE SCALE GENOMIC DNA]</scope>
    <source>
        <strain evidence="1 2">DSM 45430</strain>
    </source>
</reference>
<keyword evidence="2" id="KW-1185">Reference proteome</keyword>
<evidence type="ECO:0000313" key="1">
    <source>
        <dbReference type="EMBL" id="PZF88282.1"/>
    </source>
</evidence>
<organism evidence="1 2">
    <name type="scientific">Micromonospora endophytica</name>
    <dbReference type="NCBI Taxonomy" id="515350"/>
    <lineage>
        <taxon>Bacteria</taxon>
        <taxon>Bacillati</taxon>
        <taxon>Actinomycetota</taxon>
        <taxon>Actinomycetes</taxon>
        <taxon>Micromonosporales</taxon>
        <taxon>Micromonosporaceae</taxon>
        <taxon>Micromonospora</taxon>
    </lineage>
</organism>
<sequence>MRSIVIRPRPGKSPTSAMFPLTRKTQYGTCEQLMRLDDEPAEVARAGLVEHVAVAGDVGLVITDPSDETAHGLLQ</sequence>
<protein>
    <submittedName>
        <fullName evidence="1">Uncharacterized protein</fullName>
    </submittedName>
</protein>
<dbReference type="AlphaFoldDB" id="A0A2W2BQ84"/>
<proteinExistence type="predicted"/>